<keyword evidence="8" id="KW-1185">Reference proteome</keyword>
<evidence type="ECO:0000313" key="7">
    <source>
        <dbReference type="EMBL" id="GHO45459.1"/>
    </source>
</evidence>
<feature type="transmembrane region" description="Helical" evidence="5">
    <location>
        <begin position="12"/>
        <end position="33"/>
    </location>
</feature>
<comment type="subcellular location">
    <subcellularLocation>
        <location evidence="1">Cell envelope</location>
    </subcellularLocation>
</comment>
<evidence type="ECO:0000256" key="1">
    <source>
        <dbReference type="ARBA" id="ARBA00004196"/>
    </source>
</evidence>
<evidence type="ECO:0000313" key="8">
    <source>
        <dbReference type="Proteomes" id="UP000612362"/>
    </source>
</evidence>
<dbReference type="PANTHER" id="PTHR30290:SF10">
    <property type="entry name" value="PERIPLASMIC OLIGOPEPTIDE-BINDING PROTEIN-RELATED"/>
    <property type="match status" value="1"/>
</dbReference>
<evidence type="ECO:0000256" key="3">
    <source>
        <dbReference type="ARBA" id="ARBA00022448"/>
    </source>
</evidence>
<dbReference type="GO" id="GO:0043190">
    <property type="term" value="C:ATP-binding cassette (ABC) transporter complex"/>
    <property type="evidence" value="ECO:0007669"/>
    <property type="project" value="InterPro"/>
</dbReference>
<dbReference type="GO" id="GO:0015833">
    <property type="term" value="P:peptide transport"/>
    <property type="evidence" value="ECO:0007669"/>
    <property type="project" value="TreeGrafter"/>
</dbReference>
<dbReference type="PROSITE" id="PS51257">
    <property type="entry name" value="PROKAR_LIPOPROTEIN"/>
    <property type="match status" value="1"/>
</dbReference>
<dbReference type="CDD" id="cd08504">
    <property type="entry name" value="PBP2_OppA"/>
    <property type="match status" value="1"/>
</dbReference>
<dbReference type="AlphaFoldDB" id="A0A8J3I682"/>
<protein>
    <submittedName>
        <fullName evidence="7">Peptide ABC transporter substrate-binding protein</fullName>
    </submittedName>
</protein>
<dbReference type="PANTHER" id="PTHR30290">
    <property type="entry name" value="PERIPLASMIC BINDING COMPONENT OF ABC TRANSPORTER"/>
    <property type="match status" value="1"/>
</dbReference>
<dbReference type="GO" id="GO:0042597">
    <property type="term" value="C:periplasmic space"/>
    <property type="evidence" value="ECO:0007669"/>
    <property type="project" value="UniProtKB-ARBA"/>
</dbReference>
<dbReference type="RefSeq" id="WP_220194789.1">
    <property type="nucleotide sequence ID" value="NZ_BNJF01000001.1"/>
</dbReference>
<dbReference type="Pfam" id="PF00496">
    <property type="entry name" value="SBP_bac_5"/>
    <property type="match status" value="1"/>
</dbReference>
<evidence type="ECO:0000256" key="5">
    <source>
        <dbReference type="SAM" id="Phobius"/>
    </source>
</evidence>
<keyword evidence="5" id="KW-1133">Transmembrane helix</keyword>
<name>A0A8J3I682_9CHLR</name>
<keyword evidence="4" id="KW-0732">Signal</keyword>
<keyword evidence="5" id="KW-0812">Transmembrane</keyword>
<dbReference type="InterPro" id="IPR000914">
    <property type="entry name" value="SBP_5_dom"/>
</dbReference>
<keyword evidence="3" id="KW-0813">Transport</keyword>
<dbReference type="SUPFAM" id="SSF53850">
    <property type="entry name" value="Periplasmic binding protein-like II"/>
    <property type="match status" value="1"/>
</dbReference>
<comment type="caution">
    <text evidence="7">The sequence shown here is derived from an EMBL/GenBank/DDBJ whole genome shotgun (WGS) entry which is preliminary data.</text>
</comment>
<evidence type="ECO:0000256" key="2">
    <source>
        <dbReference type="ARBA" id="ARBA00005695"/>
    </source>
</evidence>
<gene>
    <name evidence="7" type="ORF">KSX_36220</name>
</gene>
<reference evidence="7" key="1">
    <citation type="submission" date="2020-10" db="EMBL/GenBank/DDBJ databases">
        <title>Taxonomic study of unclassified bacteria belonging to the class Ktedonobacteria.</title>
        <authorList>
            <person name="Yabe S."/>
            <person name="Wang C.M."/>
            <person name="Zheng Y."/>
            <person name="Sakai Y."/>
            <person name="Cavaletti L."/>
            <person name="Monciardini P."/>
            <person name="Donadio S."/>
        </authorList>
    </citation>
    <scope>NUCLEOTIDE SEQUENCE</scope>
    <source>
        <strain evidence="7">SOSP1-1</strain>
    </source>
</reference>
<organism evidence="7 8">
    <name type="scientific">Ktedonospora formicarum</name>
    <dbReference type="NCBI Taxonomy" id="2778364"/>
    <lineage>
        <taxon>Bacteria</taxon>
        <taxon>Bacillati</taxon>
        <taxon>Chloroflexota</taxon>
        <taxon>Ktedonobacteria</taxon>
        <taxon>Ktedonobacterales</taxon>
        <taxon>Ktedonobacteraceae</taxon>
        <taxon>Ktedonospora</taxon>
    </lineage>
</organism>
<dbReference type="GO" id="GO:1904680">
    <property type="term" value="F:peptide transmembrane transporter activity"/>
    <property type="evidence" value="ECO:0007669"/>
    <property type="project" value="TreeGrafter"/>
</dbReference>
<proteinExistence type="inferred from homology"/>
<dbReference type="EMBL" id="BNJF01000001">
    <property type="protein sequence ID" value="GHO45459.1"/>
    <property type="molecule type" value="Genomic_DNA"/>
</dbReference>
<feature type="domain" description="Solute-binding protein family 5" evidence="6">
    <location>
        <begin position="91"/>
        <end position="480"/>
    </location>
</feature>
<dbReference type="PIRSF" id="PIRSF002741">
    <property type="entry name" value="MppA"/>
    <property type="match status" value="1"/>
</dbReference>
<comment type="similarity">
    <text evidence="2">Belongs to the bacterial solute-binding protein 5 family.</text>
</comment>
<dbReference type="InterPro" id="IPR039424">
    <property type="entry name" value="SBP_5"/>
</dbReference>
<sequence length="571" mass="63607">MFPIGKVHFTRLLIHTVSLCALLFLFSACSLFGGNSQQTMKVSADKQIYTLPQVGITDLDTLDPALAHDDASIHAAQMLYTGLVQLNNKLEVIPQLAQSWQRSGDGLTWTFKLKPNLKFSDGTALTSADVAYSLNRALNPTTQSTVAPLYLNIIKGADQVIAGRSQTLSGIRTPDRNTIVITTAQPTAYLLSRLTMSCAFVVEKSLIDKYGAQFTDHLSQAGSSGPFKVAEYRHGQAITFSPNTNYYNPKPQLQKVIFRFYQTNEDAYKAYMNRQIDTANVPINNLQNDKKRKDFHQLPQLWTNYYTMNYLTKPFDNIKIRQAFALAIDKQAIAQNIWKGSTIATNHLLPQGLKEYNDKLTGPDGTQNLRGNAQKAQELLKEGLKEENIASVSDLPDIQLTYATGIATTQQEVQVVIQQIQKALNITIKPNPVDYNTLLDQVTASTMNDQGLQFWALSWIGEYPDPQNWLTYQFGKGSVNNNMNYGQNFGTSAARQQAVQDQLAKADSSPNGRAQSYQQTEQQLINDVAWIPTGQETSIFLRTTDIVGIIDNSQGIIPPDDWSIIYRVQAG</sequence>
<evidence type="ECO:0000259" key="6">
    <source>
        <dbReference type="Pfam" id="PF00496"/>
    </source>
</evidence>
<evidence type="ECO:0000256" key="4">
    <source>
        <dbReference type="ARBA" id="ARBA00022729"/>
    </source>
</evidence>
<accession>A0A8J3I682</accession>
<dbReference type="GO" id="GO:0030313">
    <property type="term" value="C:cell envelope"/>
    <property type="evidence" value="ECO:0007669"/>
    <property type="project" value="UniProtKB-SubCell"/>
</dbReference>
<keyword evidence="5" id="KW-0472">Membrane</keyword>
<dbReference type="Gene3D" id="3.90.76.10">
    <property type="entry name" value="Dipeptide-binding Protein, Domain 1"/>
    <property type="match status" value="1"/>
</dbReference>
<dbReference type="Gene3D" id="3.40.190.10">
    <property type="entry name" value="Periplasmic binding protein-like II"/>
    <property type="match status" value="1"/>
</dbReference>
<dbReference type="Proteomes" id="UP000612362">
    <property type="component" value="Unassembled WGS sequence"/>
</dbReference>
<dbReference type="InterPro" id="IPR030678">
    <property type="entry name" value="Peptide/Ni-bd"/>
</dbReference>
<dbReference type="Gene3D" id="3.10.105.10">
    <property type="entry name" value="Dipeptide-binding Protein, Domain 3"/>
    <property type="match status" value="1"/>
</dbReference>